<evidence type="ECO:0000313" key="2">
    <source>
        <dbReference type="EMBL" id="KAG5398081.1"/>
    </source>
</evidence>
<accession>A0ABQ7MJM0</accession>
<reference evidence="2 3" key="1">
    <citation type="submission" date="2021-03" db="EMBL/GenBank/DDBJ databases">
        <authorList>
            <person name="King G.J."/>
            <person name="Bancroft I."/>
            <person name="Baten A."/>
            <person name="Bloomfield J."/>
            <person name="Borpatragohain P."/>
            <person name="He Z."/>
            <person name="Irish N."/>
            <person name="Irwin J."/>
            <person name="Liu K."/>
            <person name="Mauleon R.P."/>
            <person name="Moore J."/>
            <person name="Morris R."/>
            <person name="Ostergaard L."/>
            <person name="Wang B."/>
            <person name="Wells R."/>
        </authorList>
    </citation>
    <scope>NUCLEOTIDE SEQUENCE [LARGE SCALE GENOMIC DNA]</scope>
    <source>
        <strain evidence="2">R-o-18</strain>
        <tissue evidence="2">Leaf</tissue>
    </source>
</reference>
<sequence length="392" mass="45057">MKTKISNLPMELLEEILSRVPVKSIVTVRSTCKNWNVLTKDQRFANKHIEKAAAASQREKEVLVITGDPYDNLINVNFYDFHNKTFDPSTKSNVFAFGYDESCRTHKIFRLSKDDNMNIYIDIYDLSCGSWKTPPDVAFHSNVIDYTKASLTLKGNTYWHVESGDGFLHCFDFTRERFGPHLPLPSDINHRCSVSLSSVKDEKLAVLLEQTLGEFEIAVWVTNKIEPDYVSWSMFFKFENLQLKCCYLFGNFLIEEEKKTVVAFDDFNNWYNTYIIDGESGHSREVDSKKSSHPRLYDIVSNYFPSSHGCMFGSFLIDEEKKTVVVFYIYGGCYTKSRYIIDGESGDIRQVERIGSQYSKLYNLVGCYVPSSGKSKITHLSPPILNDRGCCF</sequence>
<comment type="caution">
    <text evidence="2">The sequence shown here is derived from an EMBL/GenBank/DDBJ whole genome shotgun (WGS) entry which is preliminary data.</text>
</comment>
<dbReference type="SUPFAM" id="SSF81383">
    <property type="entry name" value="F-box domain"/>
    <property type="match status" value="1"/>
</dbReference>
<dbReference type="PANTHER" id="PTHR31111">
    <property type="entry name" value="BNAA05G37150D PROTEIN-RELATED"/>
    <property type="match status" value="1"/>
</dbReference>
<dbReference type="Pfam" id="PF00646">
    <property type="entry name" value="F-box"/>
    <property type="match status" value="1"/>
</dbReference>
<dbReference type="InterPro" id="IPR006527">
    <property type="entry name" value="F-box-assoc_dom_typ1"/>
</dbReference>
<evidence type="ECO:0000259" key="1">
    <source>
        <dbReference type="PROSITE" id="PS50181"/>
    </source>
</evidence>
<dbReference type="InterPro" id="IPR036047">
    <property type="entry name" value="F-box-like_dom_sf"/>
</dbReference>
<proteinExistence type="predicted"/>
<keyword evidence="3" id="KW-1185">Reference proteome</keyword>
<organism evidence="2 3">
    <name type="scientific">Brassica rapa subsp. trilocularis</name>
    <dbReference type="NCBI Taxonomy" id="1813537"/>
    <lineage>
        <taxon>Eukaryota</taxon>
        <taxon>Viridiplantae</taxon>
        <taxon>Streptophyta</taxon>
        <taxon>Embryophyta</taxon>
        <taxon>Tracheophyta</taxon>
        <taxon>Spermatophyta</taxon>
        <taxon>Magnoliopsida</taxon>
        <taxon>eudicotyledons</taxon>
        <taxon>Gunneridae</taxon>
        <taxon>Pentapetalae</taxon>
        <taxon>rosids</taxon>
        <taxon>malvids</taxon>
        <taxon>Brassicales</taxon>
        <taxon>Brassicaceae</taxon>
        <taxon>Brassiceae</taxon>
        <taxon>Brassica</taxon>
    </lineage>
</organism>
<dbReference type="EMBL" id="JADBGQ010000005">
    <property type="protein sequence ID" value="KAG5398081.1"/>
    <property type="molecule type" value="Genomic_DNA"/>
</dbReference>
<dbReference type="PROSITE" id="PS50181">
    <property type="entry name" value="FBOX"/>
    <property type="match status" value="1"/>
</dbReference>
<feature type="domain" description="F-box" evidence="1">
    <location>
        <begin position="2"/>
        <end position="47"/>
    </location>
</feature>
<dbReference type="CDD" id="cd22157">
    <property type="entry name" value="F-box_AtFBW1-like"/>
    <property type="match status" value="1"/>
</dbReference>
<dbReference type="SMART" id="SM00256">
    <property type="entry name" value="FBOX"/>
    <property type="match status" value="1"/>
</dbReference>
<dbReference type="SUPFAM" id="SSF50965">
    <property type="entry name" value="Galactose oxidase, central domain"/>
    <property type="match status" value="1"/>
</dbReference>
<dbReference type="NCBIfam" id="TIGR01640">
    <property type="entry name" value="F_box_assoc_1"/>
    <property type="match status" value="1"/>
</dbReference>
<dbReference type="InterPro" id="IPR011043">
    <property type="entry name" value="Gal_Oxase/kelch_b-propeller"/>
</dbReference>
<dbReference type="InterPro" id="IPR001810">
    <property type="entry name" value="F-box_dom"/>
</dbReference>
<name>A0ABQ7MJM0_BRACM</name>
<evidence type="ECO:0000313" key="3">
    <source>
        <dbReference type="Proteomes" id="UP000823674"/>
    </source>
</evidence>
<dbReference type="Gene3D" id="1.20.1280.50">
    <property type="match status" value="1"/>
</dbReference>
<dbReference type="PANTHER" id="PTHR31111:SF134">
    <property type="entry name" value="F-BOX ASSOCIATED INTERACTION DOMAIN-CONTAINING PROTEIN"/>
    <property type="match status" value="1"/>
</dbReference>
<protein>
    <recommendedName>
        <fullName evidence="1">F-box domain-containing protein</fullName>
    </recommendedName>
</protein>
<gene>
    <name evidence="2" type="primary">A05p037710.1_BraROA</name>
    <name evidence="2" type="ORF">IGI04_019895</name>
</gene>
<dbReference type="Pfam" id="PF07734">
    <property type="entry name" value="FBA_1"/>
    <property type="match status" value="1"/>
</dbReference>
<dbReference type="Proteomes" id="UP000823674">
    <property type="component" value="Chromosome A05"/>
</dbReference>
<dbReference type="InterPro" id="IPR017451">
    <property type="entry name" value="F-box-assoc_interact_dom"/>
</dbReference>